<evidence type="ECO:0000256" key="1">
    <source>
        <dbReference type="ARBA" id="ARBA00010233"/>
    </source>
</evidence>
<dbReference type="PANTHER" id="PTHR30237:SF2">
    <property type="entry name" value="MUREIN TETRAPEPTIDE CARBOXYPEPTIDASE"/>
    <property type="match status" value="1"/>
</dbReference>
<dbReference type="EMBL" id="JAKWJU010000002">
    <property type="protein sequence ID" value="MCH6163417.1"/>
    <property type="molecule type" value="Genomic_DNA"/>
</dbReference>
<evidence type="ECO:0000259" key="7">
    <source>
        <dbReference type="Pfam" id="PF02016"/>
    </source>
</evidence>
<evidence type="ECO:0000313" key="10">
    <source>
        <dbReference type="Proteomes" id="UP001166784"/>
    </source>
</evidence>
<dbReference type="InterPro" id="IPR003507">
    <property type="entry name" value="S66_fam"/>
</dbReference>
<dbReference type="PIRSF" id="PIRSF028757">
    <property type="entry name" value="LD-carboxypeptidase"/>
    <property type="match status" value="1"/>
</dbReference>
<keyword evidence="3" id="KW-0645">Protease</keyword>
<dbReference type="SUPFAM" id="SSF52317">
    <property type="entry name" value="Class I glutamine amidotransferase-like"/>
    <property type="match status" value="1"/>
</dbReference>
<evidence type="ECO:0000256" key="2">
    <source>
        <dbReference type="ARBA" id="ARBA00022645"/>
    </source>
</evidence>
<keyword evidence="2" id="KW-0121">Carboxypeptidase</keyword>
<organism evidence="9 10">
    <name type="scientific">Streptomyces marispadix</name>
    <dbReference type="NCBI Taxonomy" id="2922868"/>
    <lineage>
        <taxon>Bacteria</taxon>
        <taxon>Bacillati</taxon>
        <taxon>Actinomycetota</taxon>
        <taxon>Actinomycetes</taxon>
        <taxon>Kitasatosporales</taxon>
        <taxon>Streptomycetaceae</taxon>
        <taxon>Streptomyces</taxon>
    </lineage>
</organism>
<protein>
    <submittedName>
        <fullName evidence="9">LD-carboxypeptidase</fullName>
    </submittedName>
</protein>
<feature type="region of interest" description="Disordered" evidence="6">
    <location>
        <begin position="1"/>
        <end position="54"/>
    </location>
</feature>
<reference evidence="9" key="1">
    <citation type="submission" date="2022-03" db="EMBL/GenBank/DDBJ databases">
        <authorList>
            <person name="Santos J.D.N."/>
            <person name="Kallscheuer N."/>
            <person name="Jogler C."/>
            <person name="Lage O.M."/>
        </authorList>
    </citation>
    <scope>NUCLEOTIDE SEQUENCE</scope>
    <source>
        <strain evidence="9">M600PL45_2</strain>
    </source>
</reference>
<feature type="domain" description="LD-carboxypeptidase C-terminal" evidence="8">
    <location>
        <begin position="227"/>
        <end position="338"/>
    </location>
</feature>
<evidence type="ECO:0000259" key="8">
    <source>
        <dbReference type="Pfam" id="PF17676"/>
    </source>
</evidence>
<gene>
    <name evidence="9" type="ORF">MMA15_24390</name>
</gene>
<evidence type="ECO:0000256" key="3">
    <source>
        <dbReference type="ARBA" id="ARBA00022670"/>
    </source>
</evidence>
<evidence type="ECO:0000256" key="5">
    <source>
        <dbReference type="ARBA" id="ARBA00022825"/>
    </source>
</evidence>
<name>A0ABS9T4J0_9ACTN</name>
<dbReference type="Gene3D" id="3.40.50.10740">
    <property type="entry name" value="Class I glutamine amidotransferase-like"/>
    <property type="match status" value="1"/>
</dbReference>
<dbReference type="InterPro" id="IPR029062">
    <property type="entry name" value="Class_I_gatase-like"/>
</dbReference>
<feature type="compositionally biased region" description="Low complexity" evidence="6">
    <location>
        <begin position="1"/>
        <end position="24"/>
    </location>
</feature>
<dbReference type="RefSeq" id="WP_241062322.1">
    <property type="nucleotide sequence ID" value="NZ_JAKWJU010000002.1"/>
</dbReference>
<reference evidence="9" key="2">
    <citation type="journal article" date="2023" name="Int. J. Syst. Evol. Microbiol.">
        <title>Streptomyces marispadix sp. nov., isolated from marine beach sediment of the Northern Coast of Portugal.</title>
        <authorList>
            <person name="dos Santos J.D.N."/>
            <person name="Vitorino I.R."/>
            <person name="Kallscheuer N."/>
            <person name="Srivastava A."/>
            <person name="Krautwurst S."/>
            <person name="Marz M."/>
            <person name="Jogler C."/>
            <person name="Lobo Da Cunha A."/>
            <person name="Catita J."/>
            <person name="Goncalves H."/>
            <person name="Gonzalez I."/>
            <person name="Reyes F."/>
            <person name="Lage O.M."/>
        </authorList>
    </citation>
    <scope>NUCLEOTIDE SEQUENCE</scope>
    <source>
        <strain evidence="9">M600PL45_2</strain>
    </source>
</reference>
<keyword evidence="4" id="KW-0378">Hydrolase</keyword>
<dbReference type="PANTHER" id="PTHR30237">
    <property type="entry name" value="MURAMOYLTETRAPEPTIDE CARBOXYPEPTIDASE"/>
    <property type="match status" value="1"/>
</dbReference>
<dbReference type="SUPFAM" id="SSF141986">
    <property type="entry name" value="LD-carboxypeptidase A C-terminal domain-like"/>
    <property type="match status" value="1"/>
</dbReference>
<evidence type="ECO:0000256" key="6">
    <source>
        <dbReference type="SAM" id="MobiDB-lite"/>
    </source>
</evidence>
<sequence length="354" mass="37153">MTSDATAAHAKAAPSRASDSEPGPATAPAPAPASASAPRTGTGPAPVALTRPRRLRAGDRVGLVAPSGPVPPERLEAGVAILREWGLEPVVGRHVLAPHPSLAHLASTDEHRAHDLEEAWCDPSLAAVISARGGYGTQRLLDRLDWDRMRAAGPKVFVGYSDLTVLHEALAQRLELATLHGPMAATASFLEDEATRDHLRRSLFEPETVLRIGPADGSRTVVPGRARGLTIGGNLSLLAAERGTPYARPSAAGAVVLLEDIDQPPYSIDRLLTQLLRSGWFDGVAGIALGSWTECGDPAEVSVVLRERLEPLGVPLVEGMDFGHGPSTPTLPLGVPAVLDADARSLTYDEPGLL</sequence>
<proteinExistence type="inferred from homology"/>
<dbReference type="CDD" id="cd07025">
    <property type="entry name" value="Peptidase_S66"/>
    <property type="match status" value="1"/>
</dbReference>
<comment type="similarity">
    <text evidence="1">Belongs to the peptidase S66 family.</text>
</comment>
<dbReference type="InterPro" id="IPR040449">
    <property type="entry name" value="Peptidase_S66_N"/>
</dbReference>
<evidence type="ECO:0000313" key="9">
    <source>
        <dbReference type="EMBL" id="MCH6163417.1"/>
    </source>
</evidence>
<dbReference type="InterPro" id="IPR040921">
    <property type="entry name" value="Peptidase_S66C"/>
</dbReference>
<dbReference type="Proteomes" id="UP001166784">
    <property type="component" value="Unassembled WGS sequence"/>
</dbReference>
<dbReference type="InterPro" id="IPR027478">
    <property type="entry name" value="LdcA_N"/>
</dbReference>
<evidence type="ECO:0000256" key="4">
    <source>
        <dbReference type="ARBA" id="ARBA00022801"/>
    </source>
</evidence>
<keyword evidence="5" id="KW-0720">Serine protease</keyword>
<accession>A0ABS9T4J0</accession>
<dbReference type="Pfam" id="PF02016">
    <property type="entry name" value="Peptidase_S66"/>
    <property type="match status" value="1"/>
</dbReference>
<feature type="domain" description="LD-carboxypeptidase N-terminal" evidence="7">
    <location>
        <begin position="61"/>
        <end position="181"/>
    </location>
</feature>
<comment type="caution">
    <text evidence="9">The sequence shown here is derived from an EMBL/GenBank/DDBJ whole genome shotgun (WGS) entry which is preliminary data.</text>
</comment>
<dbReference type="Gene3D" id="3.50.30.60">
    <property type="entry name" value="LD-carboxypeptidase A C-terminal domain-like"/>
    <property type="match status" value="1"/>
</dbReference>
<keyword evidence="10" id="KW-1185">Reference proteome</keyword>
<dbReference type="InterPro" id="IPR027461">
    <property type="entry name" value="Carboxypeptidase_A_C_sf"/>
</dbReference>
<dbReference type="Pfam" id="PF17676">
    <property type="entry name" value="Peptidase_S66C"/>
    <property type="match status" value="1"/>
</dbReference>